<feature type="region of interest" description="Disordered" evidence="1">
    <location>
        <begin position="124"/>
        <end position="171"/>
    </location>
</feature>
<feature type="compositionally biased region" description="Basic residues" evidence="1">
    <location>
        <begin position="125"/>
        <end position="136"/>
    </location>
</feature>
<gene>
    <name evidence="2" type="ORF">PIIN_08655</name>
</gene>
<feature type="compositionally biased region" description="Basic and acidic residues" evidence="1">
    <location>
        <begin position="540"/>
        <end position="552"/>
    </location>
</feature>
<feature type="compositionally biased region" description="Low complexity" evidence="1">
    <location>
        <begin position="872"/>
        <end position="883"/>
    </location>
</feature>
<dbReference type="EMBL" id="CAFZ01001867">
    <property type="protein sequence ID" value="CCA77718.1"/>
    <property type="molecule type" value="Genomic_DNA"/>
</dbReference>
<feature type="compositionally biased region" description="Basic and acidic residues" evidence="1">
    <location>
        <begin position="345"/>
        <end position="354"/>
    </location>
</feature>
<feature type="region of interest" description="Disordered" evidence="1">
    <location>
        <begin position="872"/>
        <end position="902"/>
    </location>
</feature>
<evidence type="ECO:0000313" key="3">
    <source>
        <dbReference type="Proteomes" id="UP000007148"/>
    </source>
</evidence>
<name>G4U2A9_SERID</name>
<dbReference type="InParanoid" id="G4U2A9"/>
<dbReference type="OrthoDB" id="3260793at2759"/>
<feature type="region of interest" description="Disordered" evidence="1">
    <location>
        <begin position="335"/>
        <end position="359"/>
    </location>
</feature>
<evidence type="ECO:0000313" key="2">
    <source>
        <dbReference type="EMBL" id="CCA77718.1"/>
    </source>
</evidence>
<evidence type="ECO:0000256" key="1">
    <source>
        <dbReference type="SAM" id="MobiDB-lite"/>
    </source>
</evidence>
<dbReference type="Proteomes" id="UP000007148">
    <property type="component" value="Unassembled WGS sequence"/>
</dbReference>
<dbReference type="HOGENOM" id="CLU_282155_0_0_1"/>
<feature type="region of interest" description="Disordered" evidence="1">
    <location>
        <begin position="573"/>
        <end position="664"/>
    </location>
</feature>
<feature type="compositionally biased region" description="Polar residues" evidence="1">
    <location>
        <begin position="641"/>
        <end position="656"/>
    </location>
</feature>
<proteinExistence type="predicted"/>
<feature type="compositionally biased region" description="Polar residues" evidence="1">
    <location>
        <begin position="588"/>
        <end position="608"/>
    </location>
</feature>
<dbReference type="AlphaFoldDB" id="G4U2A9"/>
<keyword evidence="3" id="KW-1185">Reference proteome</keyword>
<protein>
    <submittedName>
        <fullName evidence="2">Uncharacterized protein</fullName>
    </submittedName>
</protein>
<organism evidence="2 3">
    <name type="scientific">Serendipita indica (strain DSM 11827)</name>
    <name type="common">Root endophyte fungus</name>
    <name type="synonym">Piriformospora indica</name>
    <dbReference type="NCBI Taxonomy" id="1109443"/>
    <lineage>
        <taxon>Eukaryota</taxon>
        <taxon>Fungi</taxon>
        <taxon>Dikarya</taxon>
        <taxon>Basidiomycota</taxon>
        <taxon>Agaricomycotina</taxon>
        <taxon>Agaricomycetes</taxon>
        <taxon>Sebacinales</taxon>
        <taxon>Serendipitaceae</taxon>
        <taxon>Serendipita</taxon>
    </lineage>
</organism>
<accession>G4U2A9</accession>
<reference evidence="2 3" key="1">
    <citation type="journal article" date="2011" name="PLoS Pathog.">
        <title>Endophytic Life Strategies Decoded by Genome and Transcriptome Analyses of the Mutualistic Root Symbiont Piriformospora indica.</title>
        <authorList>
            <person name="Zuccaro A."/>
            <person name="Lahrmann U."/>
            <person name="Guldener U."/>
            <person name="Langen G."/>
            <person name="Pfiffi S."/>
            <person name="Biedenkopf D."/>
            <person name="Wong P."/>
            <person name="Samans B."/>
            <person name="Grimm C."/>
            <person name="Basiewicz M."/>
            <person name="Murat C."/>
            <person name="Martin F."/>
            <person name="Kogel K.H."/>
        </authorList>
    </citation>
    <scope>NUCLEOTIDE SEQUENCE [LARGE SCALE GENOMIC DNA]</scope>
    <source>
        <strain evidence="2 3">DSM 11827</strain>
    </source>
</reference>
<feature type="region of interest" description="Disordered" evidence="1">
    <location>
        <begin position="508"/>
        <end position="560"/>
    </location>
</feature>
<comment type="caution">
    <text evidence="2">The sequence shown here is derived from an EMBL/GenBank/DDBJ whole genome shotgun (WGS) entry which is preliminary data.</text>
</comment>
<feature type="compositionally biased region" description="Low complexity" evidence="1">
    <location>
        <begin position="144"/>
        <end position="160"/>
    </location>
</feature>
<feature type="compositionally biased region" description="Basic residues" evidence="1">
    <location>
        <begin position="629"/>
        <end position="639"/>
    </location>
</feature>
<sequence length="1036" mass="117344">MPPRAIPSEKQIVVGRFMDILAAAGIYLHPQNGHRYIKWNAFPDHVWDRGVVVRLPREIVFDSPAQTVEERISMNLRSPWTDENVEVMRKALDNNLVSVHPRPHGSNIIFEAFDDAGNVTTIPRFGKRERHRRRGMNVRDDVSSHNASGDDSSADNSDYSSSDDPEDSMQPLRREISRALKRLCRDCNIPWSGLDSTWLQLPILLARRKRCMSGLPSICAPNIVNDEVDPNCIPSKWSDSQIQKFLDASKAEKLRLVRRDPNRMILFEIEQEDGTMQESTLEFSPAWLQRFTQAPIIMSDRHLNRQRREAKQLEKAQAISATAVVTKGRGWVIVEESTGEEEEETKERSDDPRQQRKQLRVEVSTGVMRRIAEFDINEDGSEVPWALIPQALAQKNKYITGFHPGALPKIKDDKVVFQASHPSVWSGDVISHMKTVLDSGSMRILPREPGRIVLFETVDAAGVLADTTLGYSEDWLALNIPDPSLAQKKEAALERQRQREERAVAAAIKLKESHRKKEKPEKPEKSGIMLSEVPIRRTARHEESARRRRDSELGMARAQAMAKQMFEAGTLSANSAASRAAQRPLSPPQSSYRSGTSTPYSEVSSSYGYQYPPHSPMHYSTTPQARPAMHPRHAFKGKQRSLPNSDELASSTTPQSRWPPLGYPKPDATNFNMTTFLLAFNRFFERHALTSVAIPIPWLGLPYLLAERRQYLRGVPYVCLPFITEDQVDDRSNPARWTQEMATAMNWAMVTSTLRIATRETGRRVLFEVIGPDGRRADSTLGFSDEWVDHHLPDTTNRYGRGATSRESKSSTILSLKRIRSDSPDLMDVEDDGTGVREAKRTRMNGTRSTLSPMDASGDASNQQFVMNYQKSAGSSTSGSGTSVREDISPSTSLGLDRLVPSSLPQPLRGGRVFLRVGTMESSMNTDTSPVLEDTWEWIPPAGNSIGLRKSTVWNPTQARWRLVSEERTLQNLDFGKKDAKVEMPDQTEGVIFKHFAVEYVEERGQWEMVPLTKQQTYPWVIRWDEEYARWEWTMD</sequence>